<dbReference type="Gene3D" id="2.150.10.10">
    <property type="entry name" value="Serralysin-like metalloprotease, C-terminal"/>
    <property type="match status" value="2"/>
</dbReference>
<evidence type="ECO:0000313" key="3">
    <source>
        <dbReference type="EMBL" id="MBB4065155.1"/>
    </source>
</evidence>
<dbReference type="PROSITE" id="PS00330">
    <property type="entry name" value="HEMOLYSIN_CALCIUM"/>
    <property type="match status" value="3"/>
</dbReference>
<dbReference type="PANTHER" id="PTHR38340:SF1">
    <property type="entry name" value="S-LAYER PROTEIN"/>
    <property type="match status" value="1"/>
</dbReference>
<dbReference type="AlphaFoldDB" id="A0A7W6NL79"/>
<dbReference type="InterPro" id="IPR050557">
    <property type="entry name" value="RTX_toxin/Mannuronan_C5-epim"/>
</dbReference>
<dbReference type="EMBL" id="JACIEZ010000004">
    <property type="protein sequence ID" value="MBB4065155.1"/>
    <property type="molecule type" value="Genomic_DNA"/>
</dbReference>
<proteinExistence type="predicted"/>
<dbReference type="Pfam" id="PF00353">
    <property type="entry name" value="HemolysinCabind"/>
    <property type="match status" value="2"/>
</dbReference>
<keyword evidence="4" id="KW-1185">Reference proteome</keyword>
<dbReference type="PANTHER" id="PTHR38340">
    <property type="entry name" value="S-LAYER PROTEIN"/>
    <property type="match status" value="1"/>
</dbReference>
<reference evidence="3 4" key="1">
    <citation type="submission" date="2020-08" db="EMBL/GenBank/DDBJ databases">
        <title>Genomic Encyclopedia of Type Strains, Phase IV (KMG-IV): sequencing the most valuable type-strain genomes for metagenomic binning, comparative biology and taxonomic classification.</title>
        <authorList>
            <person name="Goeker M."/>
        </authorList>
    </citation>
    <scope>NUCLEOTIDE SEQUENCE [LARGE SCALE GENOMIC DNA]</scope>
    <source>
        <strain evidence="3 4">DSM 29853</strain>
    </source>
</reference>
<sequence length="389" mass="39348">MAWLYPLTSSSAGINLSLSSNDDVFVSSGITLSASGGAAIFGLGGGHSIIVAGSLASDYLTLLLLGSAGVDSGNTVEVTATGQVWSQGPAAIAIVSMATAVTNDGYVRADFGNGVSLNGMGAGICHVTNAGKILAGQNAVNRDALSTERLDLNNTGYIKGVLAAYQTNNALAVDRIQNTGTMVGEIRLGRGDDLYNGVYGHHLTGVIDGGDGADQIYDGAEGNSIAGGNGNDILRGYGGNDLLSGGTGIDTLDGGTGNDVIQGGSEADLLIGRLGADDLYGGSGADRFIFSQLSDSTVSATGRDDILDFSHLQGDRIDLSPLDARLDLAGNQAFGFIGAQAFTGAAGQIRFQIASGQTYVYGDVNGDKIADFAVHVAGAVSLVASDFIF</sequence>
<evidence type="ECO:0000256" key="1">
    <source>
        <dbReference type="ARBA" id="ARBA00004613"/>
    </source>
</evidence>
<keyword evidence="2" id="KW-0964">Secreted</keyword>
<dbReference type="SUPFAM" id="SSF51120">
    <property type="entry name" value="beta-Roll"/>
    <property type="match status" value="1"/>
</dbReference>
<name>A0A7W6NL79_9HYPH</name>
<dbReference type="GO" id="GO:0005576">
    <property type="term" value="C:extracellular region"/>
    <property type="evidence" value="ECO:0007669"/>
    <property type="project" value="UniProtKB-SubCell"/>
</dbReference>
<dbReference type="PRINTS" id="PR00313">
    <property type="entry name" value="CABNDNGRPT"/>
</dbReference>
<dbReference type="RefSeq" id="WP_183366462.1">
    <property type="nucleotide sequence ID" value="NZ_JACIEZ010000004.1"/>
</dbReference>
<comment type="subcellular location">
    <subcellularLocation>
        <location evidence="1">Secreted</location>
    </subcellularLocation>
</comment>
<protein>
    <submittedName>
        <fullName evidence="3">Ca2+-binding RTX toxin-like protein</fullName>
    </submittedName>
</protein>
<dbReference type="InterPro" id="IPR018511">
    <property type="entry name" value="Hemolysin-typ_Ca-bd_CS"/>
</dbReference>
<organism evidence="3 4">
    <name type="scientific">Gellertiella hungarica</name>
    <dbReference type="NCBI Taxonomy" id="1572859"/>
    <lineage>
        <taxon>Bacteria</taxon>
        <taxon>Pseudomonadati</taxon>
        <taxon>Pseudomonadota</taxon>
        <taxon>Alphaproteobacteria</taxon>
        <taxon>Hyphomicrobiales</taxon>
        <taxon>Rhizobiaceae</taxon>
        <taxon>Gellertiella</taxon>
    </lineage>
</organism>
<dbReference type="InterPro" id="IPR001343">
    <property type="entry name" value="Hemolysn_Ca-bd"/>
</dbReference>
<evidence type="ECO:0000256" key="2">
    <source>
        <dbReference type="ARBA" id="ARBA00022525"/>
    </source>
</evidence>
<comment type="caution">
    <text evidence="3">The sequence shown here is derived from an EMBL/GenBank/DDBJ whole genome shotgun (WGS) entry which is preliminary data.</text>
</comment>
<accession>A0A7W6NL79</accession>
<dbReference type="Proteomes" id="UP000528286">
    <property type="component" value="Unassembled WGS sequence"/>
</dbReference>
<evidence type="ECO:0000313" key="4">
    <source>
        <dbReference type="Proteomes" id="UP000528286"/>
    </source>
</evidence>
<dbReference type="InterPro" id="IPR011049">
    <property type="entry name" value="Serralysin-like_metalloprot_C"/>
</dbReference>
<gene>
    <name evidence="3" type="ORF">GGR23_002356</name>
</gene>
<dbReference type="GO" id="GO:0005509">
    <property type="term" value="F:calcium ion binding"/>
    <property type="evidence" value="ECO:0007669"/>
    <property type="project" value="InterPro"/>
</dbReference>